<evidence type="ECO:0000313" key="3">
    <source>
        <dbReference type="Proteomes" id="UP000193224"/>
    </source>
</evidence>
<gene>
    <name evidence="2" type="ORF">ROA7745_02186</name>
</gene>
<organism evidence="2 3">
    <name type="scientific">Roseovarius aestuarii</name>
    <dbReference type="NCBI Taxonomy" id="475083"/>
    <lineage>
        <taxon>Bacteria</taxon>
        <taxon>Pseudomonadati</taxon>
        <taxon>Pseudomonadota</taxon>
        <taxon>Alphaproteobacteria</taxon>
        <taxon>Rhodobacterales</taxon>
        <taxon>Roseobacteraceae</taxon>
        <taxon>Roseovarius</taxon>
    </lineage>
</organism>
<keyword evidence="1" id="KW-0472">Membrane</keyword>
<evidence type="ECO:0000313" key="2">
    <source>
        <dbReference type="EMBL" id="SMC12361.1"/>
    </source>
</evidence>
<protein>
    <submittedName>
        <fullName evidence="2">Uncharacterized protein</fullName>
    </submittedName>
</protein>
<proteinExistence type="predicted"/>
<dbReference type="RefSeq" id="WP_139836368.1">
    <property type="nucleotide sequence ID" value="NZ_FWXB01000007.1"/>
</dbReference>
<sequence length="120" mass="13694">MRKLDELIEEALKDQDRAILEATEEQGWFALGLSQFRGKLGWVTWVIMIVQATLFLIGVWCAIRFFGATEVVLALKWGLSGAVLMIMATILKTSLMPQMQADRILRELKRVELMLAERRG</sequence>
<dbReference type="EMBL" id="FWXB01000007">
    <property type="protein sequence ID" value="SMC12361.1"/>
    <property type="molecule type" value="Genomic_DNA"/>
</dbReference>
<dbReference type="Pfam" id="PF20556">
    <property type="entry name" value="DUF6768"/>
    <property type="match status" value="1"/>
</dbReference>
<feature type="transmembrane region" description="Helical" evidence="1">
    <location>
        <begin position="42"/>
        <end position="66"/>
    </location>
</feature>
<reference evidence="2 3" key="1">
    <citation type="submission" date="2017-03" db="EMBL/GenBank/DDBJ databases">
        <authorList>
            <person name="Afonso C.L."/>
            <person name="Miller P.J."/>
            <person name="Scott M.A."/>
            <person name="Spackman E."/>
            <person name="Goraichik I."/>
            <person name="Dimitrov K.M."/>
            <person name="Suarez D.L."/>
            <person name="Swayne D.E."/>
        </authorList>
    </citation>
    <scope>NUCLEOTIDE SEQUENCE [LARGE SCALE GENOMIC DNA]</scope>
    <source>
        <strain evidence="2 3">CECT 7745</strain>
    </source>
</reference>
<keyword evidence="1" id="KW-0812">Transmembrane</keyword>
<accession>A0A1X7BRV8</accession>
<keyword evidence="1" id="KW-1133">Transmembrane helix</keyword>
<feature type="transmembrane region" description="Helical" evidence="1">
    <location>
        <begin position="72"/>
        <end position="91"/>
    </location>
</feature>
<dbReference type="OrthoDB" id="8447559at2"/>
<dbReference type="InterPro" id="IPR046659">
    <property type="entry name" value="DUF6768"/>
</dbReference>
<keyword evidence="3" id="KW-1185">Reference proteome</keyword>
<dbReference type="Proteomes" id="UP000193224">
    <property type="component" value="Unassembled WGS sequence"/>
</dbReference>
<name>A0A1X7BRV8_9RHOB</name>
<evidence type="ECO:0000256" key="1">
    <source>
        <dbReference type="SAM" id="Phobius"/>
    </source>
</evidence>
<dbReference type="AlphaFoldDB" id="A0A1X7BRV8"/>